<protein>
    <submittedName>
        <fullName evidence="1">Uncharacterized protein</fullName>
    </submittedName>
</protein>
<name>A0ACB9GX99_CICIN</name>
<proteinExistence type="predicted"/>
<dbReference type="EMBL" id="CM042009">
    <property type="protein sequence ID" value="KAI3788074.1"/>
    <property type="molecule type" value="Genomic_DNA"/>
</dbReference>
<evidence type="ECO:0000313" key="1">
    <source>
        <dbReference type="EMBL" id="KAI3788074.1"/>
    </source>
</evidence>
<evidence type="ECO:0000313" key="2">
    <source>
        <dbReference type="Proteomes" id="UP001055811"/>
    </source>
</evidence>
<reference evidence="2" key="1">
    <citation type="journal article" date="2022" name="Mol. Ecol. Resour.">
        <title>The genomes of chicory, endive, great burdock and yacon provide insights into Asteraceae palaeo-polyploidization history and plant inulin production.</title>
        <authorList>
            <person name="Fan W."/>
            <person name="Wang S."/>
            <person name="Wang H."/>
            <person name="Wang A."/>
            <person name="Jiang F."/>
            <person name="Liu H."/>
            <person name="Zhao H."/>
            <person name="Xu D."/>
            <person name="Zhang Y."/>
        </authorList>
    </citation>
    <scope>NUCLEOTIDE SEQUENCE [LARGE SCALE GENOMIC DNA]</scope>
    <source>
        <strain evidence="2">cv. Punajuju</strain>
    </source>
</reference>
<dbReference type="Proteomes" id="UP001055811">
    <property type="component" value="Linkage Group LG01"/>
</dbReference>
<reference evidence="1 2" key="2">
    <citation type="journal article" date="2022" name="Mol. Ecol. Resour.">
        <title>The genomes of chicory, endive, great burdock and yacon provide insights into Asteraceae paleo-polyploidization history and plant inulin production.</title>
        <authorList>
            <person name="Fan W."/>
            <person name="Wang S."/>
            <person name="Wang H."/>
            <person name="Wang A."/>
            <person name="Jiang F."/>
            <person name="Liu H."/>
            <person name="Zhao H."/>
            <person name="Xu D."/>
            <person name="Zhang Y."/>
        </authorList>
    </citation>
    <scope>NUCLEOTIDE SEQUENCE [LARGE SCALE GENOMIC DNA]</scope>
    <source>
        <strain evidence="2">cv. Punajuju</strain>
        <tissue evidence="1">Leaves</tissue>
    </source>
</reference>
<comment type="caution">
    <text evidence="1">The sequence shown here is derived from an EMBL/GenBank/DDBJ whole genome shotgun (WGS) entry which is preliminary data.</text>
</comment>
<organism evidence="1 2">
    <name type="scientific">Cichorium intybus</name>
    <name type="common">Chicory</name>
    <dbReference type="NCBI Taxonomy" id="13427"/>
    <lineage>
        <taxon>Eukaryota</taxon>
        <taxon>Viridiplantae</taxon>
        <taxon>Streptophyta</taxon>
        <taxon>Embryophyta</taxon>
        <taxon>Tracheophyta</taxon>
        <taxon>Spermatophyta</taxon>
        <taxon>Magnoliopsida</taxon>
        <taxon>eudicotyledons</taxon>
        <taxon>Gunneridae</taxon>
        <taxon>Pentapetalae</taxon>
        <taxon>asterids</taxon>
        <taxon>campanulids</taxon>
        <taxon>Asterales</taxon>
        <taxon>Asteraceae</taxon>
        <taxon>Cichorioideae</taxon>
        <taxon>Cichorieae</taxon>
        <taxon>Cichoriinae</taxon>
        <taxon>Cichorium</taxon>
    </lineage>
</organism>
<gene>
    <name evidence="1" type="ORF">L2E82_00715</name>
</gene>
<accession>A0ACB9GX99</accession>
<keyword evidence="2" id="KW-1185">Reference proteome</keyword>
<sequence>MEVDEDALQSHQQVVQARHSKKRALKKKAFSVSFNEKDLRKRYPYLDLETADVSQLCLKREALHCQYKQLSHIQSENSKCYNNSAQQFQQFQVLLLRCIENEPFERGLRPEIYAQTRNSLFKLLQVPNILDKKEMTEEESGMVVQASDLLKIIDLERATQILEYHPQIIPSFYKIFFGEAPLRSAGSLPGSGSLADPVWPILCRSSFTFGNLLSRTWTSPPPSIVSSHRSPASPYIRHHPWYRVLRFLDPANRMNGLLTAVLVCLVIELHMHISSLSLQNKLKQTSLKFGMAIV</sequence>